<dbReference type="EMBL" id="JAVDYE010000001">
    <property type="protein sequence ID" value="MDR7385234.1"/>
    <property type="molecule type" value="Genomic_DNA"/>
</dbReference>
<comment type="caution">
    <text evidence="2">The sequence shown here is derived from an EMBL/GenBank/DDBJ whole genome shotgun (WGS) entry which is preliminary data.</text>
</comment>
<organism evidence="2 3">
    <name type="scientific">Promicromonospora iranensis</name>
    <dbReference type="NCBI Taxonomy" id="1105144"/>
    <lineage>
        <taxon>Bacteria</taxon>
        <taxon>Bacillati</taxon>
        <taxon>Actinomycetota</taxon>
        <taxon>Actinomycetes</taxon>
        <taxon>Micrococcales</taxon>
        <taxon>Promicromonosporaceae</taxon>
        <taxon>Promicromonospora</taxon>
    </lineage>
</organism>
<feature type="region of interest" description="Disordered" evidence="1">
    <location>
        <begin position="79"/>
        <end position="143"/>
    </location>
</feature>
<feature type="compositionally biased region" description="Basic and acidic residues" evidence="1">
    <location>
        <begin position="83"/>
        <end position="119"/>
    </location>
</feature>
<gene>
    <name evidence="2" type="ORF">J2S48_004749</name>
</gene>
<name>A0ABU2CV60_9MICO</name>
<dbReference type="Proteomes" id="UP001183585">
    <property type="component" value="Unassembled WGS sequence"/>
</dbReference>
<dbReference type="InterPro" id="IPR036390">
    <property type="entry name" value="WH_DNA-bd_sf"/>
</dbReference>
<dbReference type="SUPFAM" id="SSF46785">
    <property type="entry name" value="Winged helix' DNA-binding domain"/>
    <property type="match status" value="1"/>
</dbReference>
<keyword evidence="3" id="KW-1185">Reference proteome</keyword>
<protein>
    <submittedName>
        <fullName evidence="2">Biotin operon repressor</fullName>
    </submittedName>
</protein>
<sequence>MALQSLDQPSAEGRPARVYFGGEDALVELLGRSRSAAYKALGALRKAGAIEVMDVGRKGHRAVYKLALDPLNAAHSVAVTETSKGRGNRDGKGRGNRDRRVAVNETPRSTEEGTDESRPGETSPPAVTSPGPDGPVDNSGDEQIDTETANRRLVHRHGLEHAMRLLDEHAATHPDCDAPAAHLLQARTLTVIPGGKTA</sequence>
<reference evidence="2 3" key="1">
    <citation type="submission" date="2023-07" db="EMBL/GenBank/DDBJ databases">
        <title>Sequencing the genomes of 1000 actinobacteria strains.</title>
        <authorList>
            <person name="Klenk H.-P."/>
        </authorList>
    </citation>
    <scope>NUCLEOTIDE SEQUENCE [LARGE SCALE GENOMIC DNA]</scope>
    <source>
        <strain evidence="2 3">DSM 45554</strain>
    </source>
</reference>
<evidence type="ECO:0000256" key="1">
    <source>
        <dbReference type="SAM" id="MobiDB-lite"/>
    </source>
</evidence>
<evidence type="ECO:0000313" key="2">
    <source>
        <dbReference type="EMBL" id="MDR7385234.1"/>
    </source>
</evidence>
<evidence type="ECO:0000313" key="3">
    <source>
        <dbReference type="Proteomes" id="UP001183585"/>
    </source>
</evidence>
<accession>A0ABU2CV60</accession>
<proteinExistence type="predicted"/>